<gene>
    <name evidence="7" type="ORF">Pcinc_023996</name>
</gene>
<dbReference type="GO" id="GO:0005524">
    <property type="term" value="F:ATP binding"/>
    <property type="evidence" value="ECO:0007669"/>
    <property type="project" value="UniProtKB-KW"/>
</dbReference>
<dbReference type="PANTHER" id="PTHR43289:SF6">
    <property type="entry name" value="SERINE_THREONINE-PROTEIN KINASE NEKL-3"/>
    <property type="match status" value="1"/>
</dbReference>
<dbReference type="InterPro" id="IPR000719">
    <property type="entry name" value="Prot_kinase_dom"/>
</dbReference>
<name>A0AAE1FCE5_PETCI</name>
<dbReference type="InterPro" id="IPR011009">
    <property type="entry name" value="Kinase-like_dom_sf"/>
</dbReference>
<accession>A0AAE1FCE5</accession>
<feature type="transmembrane region" description="Helical" evidence="5">
    <location>
        <begin position="120"/>
        <end position="142"/>
    </location>
</feature>
<dbReference type="Gene3D" id="1.10.510.10">
    <property type="entry name" value="Transferase(Phosphotransferase) domain 1"/>
    <property type="match status" value="1"/>
</dbReference>
<keyword evidence="5" id="KW-1133">Transmembrane helix</keyword>
<dbReference type="PANTHER" id="PTHR43289">
    <property type="entry name" value="MITOGEN-ACTIVATED PROTEIN KINASE KINASE KINASE 20-RELATED"/>
    <property type="match status" value="1"/>
</dbReference>
<evidence type="ECO:0000313" key="8">
    <source>
        <dbReference type="Proteomes" id="UP001286313"/>
    </source>
</evidence>
<keyword evidence="5" id="KW-0812">Transmembrane</keyword>
<protein>
    <recommendedName>
        <fullName evidence="6">Protein kinase domain-containing protein</fullName>
    </recommendedName>
</protein>
<dbReference type="InterPro" id="IPR011990">
    <property type="entry name" value="TPR-like_helical_dom_sf"/>
</dbReference>
<sequence length="448" mass="49826">MSPEQILNPTTVDPRADIYSAGVVLYELLTAERPFRGSVRAVLHDVLHSDPQPVRRLDDRIPRDLENICQKAIAREAVRRYQSAEEFRDDLNRFLNGEPVVARSVTSVQRLTLWARRNPIVAALAAIICVVLLGAICGWASFTLALADTNDQLNDTVESLRITNDNLTTARQRAVLGEKRARQHATVAQEQINVAFDMVSALVFEVQNELDDMPGTEKLRERLLTRAIDGLQRVRSSAADSVSADVGMIMARNRLGDALRQRTSRDAAGLQYEQAFADATRLYEQSPELEVTFDSKSVEPRLNAALGTQRLADLNRRAGDFKTAEQHLRKTVSVLTSAVQTTDSKDVRLSLAHALVELAELPPHTDSVASETYFQEAHDCLAVIDADGMETEFQRRHHFVLGLVCLKLAELADTPSKSERFAREAIAAMTDGDLQTPPTMIPTWHLND</sequence>
<keyword evidence="4" id="KW-0067">ATP-binding</keyword>
<evidence type="ECO:0000256" key="2">
    <source>
        <dbReference type="ARBA" id="ARBA00022741"/>
    </source>
</evidence>
<evidence type="ECO:0000256" key="5">
    <source>
        <dbReference type="SAM" id="Phobius"/>
    </source>
</evidence>
<dbReference type="SUPFAM" id="SSF56112">
    <property type="entry name" value="Protein kinase-like (PK-like)"/>
    <property type="match status" value="1"/>
</dbReference>
<dbReference type="Proteomes" id="UP001286313">
    <property type="component" value="Unassembled WGS sequence"/>
</dbReference>
<comment type="caution">
    <text evidence="7">The sequence shown here is derived from an EMBL/GenBank/DDBJ whole genome shotgun (WGS) entry which is preliminary data.</text>
</comment>
<evidence type="ECO:0000313" key="7">
    <source>
        <dbReference type="EMBL" id="KAK3870800.1"/>
    </source>
</evidence>
<organism evidence="7 8">
    <name type="scientific">Petrolisthes cinctipes</name>
    <name type="common">Flat porcelain crab</name>
    <dbReference type="NCBI Taxonomy" id="88211"/>
    <lineage>
        <taxon>Eukaryota</taxon>
        <taxon>Metazoa</taxon>
        <taxon>Ecdysozoa</taxon>
        <taxon>Arthropoda</taxon>
        <taxon>Crustacea</taxon>
        <taxon>Multicrustacea</taxon>
        <taxon>Malacostraca</taxon>
        <taxon>Eumalacostraca</taxon>
        <taxon>Eucarida</taxon>
        <taxon>Decapoda</taxon>
        <taxon>Pleocyemata</taxon>
        <taxon>Anomura</taxon>
        <taxon>Galatheoidea</taxon>
        <taxon>Porcellanidae</taxon>
        <taxon>Petrolisthes</taxon>
    </lineage>
</organism>
<evidence type="ECO:0000259" key="6">
    <source>
        <dbReference type="PROSITE" id="PS50011"/>
    </source>
</evidence>
<feature type="domain" description="Protein kinase" evidence="6">
    <location>
        <begin position="1"/>
        <end position="95"/>
    </location>
</feature>
<dbReference type="GO" id="GO:0004674">
    <property type="term" value="F:protein serine/threonine kinase activity"/>
    <property type="evidence" value="ECO:0007669"/>
    <property type="project" value="TreeGrafter"/>
</dbReference>
<keyword evidence="1" id="KW-0808">Transferase</keyword>
<proteinExistence type="predicted"/>
<evidence type="ECO:0000256" key="1">
    <source>
        <dbReference type="ARBA" id="ARBA00022679"/>
    </source>
</evidence>
<dbReference type="PROSITE" id="PS50011">
    <property type="entry name" value="PROTEIN_KINASE_DOM"/>
    <property type="match status" value="1"/>
</dbReference>
<dbReference type="EMBL" id="JAWQEG010002606">
    <property type="protein sequence ID" value="KAK3870800.1"/>
    <property type="molecule type" value="Genomic_DNA"/>
</dbReference>
<evidence type="ECO:0000256" key="3">
    <source>
        <dbReference type="ARBA" id="ARBA00022777"/>
    </source>
</evidence>
<keyword evidence="8" id="KW-1185">Reference proteome</keyword>
<keyword evidence="3" id="KW-0418">Kinase</keyword>
<reference evidence="7" key="1">
    <citation type="submission" date="2023-10" db="EMBL/GenBank/DDBJ databases">
        <title>Genome assemblies of two species of porcelain crab, Petrolisthes cinctipes and Petrolisthes manimaculis (Anomura: Porcellanidae).</title>
        <authorList>
            <person name="Angst P."/>
        </authorList>
    </citation>
    <scope>NUCLEOTIDE SEQUENCE</scope>
    <source>
        <strain evidence="7">PB745_01</strain>
        <tissue evidence="7">Gill</tissue>
    </source>
</reference>
<dbReference type="AlphaFoldDB" id="A0AAE1FCE5"/>
<keyword evidence="5" id="KW-0472">Membrane</keyword>
<evidence type="ECO:0000256" key="4">
    <source>
        <dbReference type="ARBA" id="ARBA00022840"/>
    </source>
</evidence>
<dbReference type="Gene3D" id="1.25.40.10">
    <property type="entry name" value="Tetratricopeptide repeat domain"/>
    <property type="match status" value="1"/>
</dbReference>
<keyword evidence="2" id="KW-0547">Nucleotide-binding</keyword>